<keyword evidence="3 19" id="KW-0109">Calcium transport</keyword>
<dbReference type="InterPro" id="IPR027359">
    <property type="entry name" value="Volt_channel_dom_sf"/>
</dbReference>
<feature type="transmembrane region" description="Helical" evidence="21">
    <location>
        <begin position="674"/>
        <end position="704"/>
    </location>
</feature>
<evidence type="ECO:0000256" key="7">
    <source>
        <dbReference type="ARBA" id="ARBA00022737"/>
    </source>
</evidence>
<comment type="function">
    <text evidence="19">Voltage-sensitive calcium channels (VSCC) mediate the entry of calcium ions into excitable cells and are also involved in a variety of calcium-dependent processes, including muscle contraction, hormone or neurotransmitter release, gene expression, cell motility, cell division and cell death.</text>
</comment>
<feature type="transmembrane region" description="Helical" evidence="21">
    <location>
        <begin position="945"/>
        <end position="964"/>
    </location>
</feature>
<feature type="compositionally biased region" description="Polar residues" evidence="20">
    <location>
        <begin position="39"/>
        <end position="48"/>
    </location>
</feature>
<feature type="transmembrane region" description="Helical" evidence="21">
    <location>
        <begin position="1055"/>
        <end position="1082"/>
    </location>
</feature>
<dbReference type="Pfam" id="PF08763">
    <property type="entry name" value="Ca_chan_IQ"/>
    <property type="match status" value="1"/>
</dbReference>
<feature type="region of interest" description="Disordered" evidence="20">
    <location>
        <begin position="1"/>
        <end position="64"/>
    </location>
</feature>
<evidence type="ECO:0000256" key="3">
    <source>
        <dbReference type="ARBA" id="ARBA00022568"/>
    </source>
</evidence>
<dbReference type="FunFam" id="1.20.120.350:FF:000020">
    <property type="entry name" value="Voltage-dependent L-type calcium channel subunit alpha"/>
    <property type="match status" value="1"/>
</dbReference>
<keyword evidence="24" id="KW-1185">Reference proteome</keyword>
<keyword evidence="6 17" id="KW-0479">Metal-binding</keyword>
<feature type="transmembrane region" description="Helical" evidence="21">
    <location>
        <begin position="352"/>
        <end position="374"/>
    </location>
</feature>
<organism evidence="23 24">
    <name type="scientific">Oreochromis niloticus</name>
    <name type="common">Nile tilapia</name>
    <name type="synonym">Tilapia nilotica</name>
    <dbReference type="NCBI Taxonomy" id="8128"/>
    <lineage>
        <taxon>Eukaryota</taxon>
        <taxon>Metazoa</taxon>
        <taxon>Chordata</taxon>
        <taxon>Craniata</taxon>
        <taxon>Vertebrata</taxon>
        <taxon>Euteleostomi</taxon>
        <taxon>Actinopterygii</taxon>
        <taxon>Neopterygii</taxon>
        <taxon>Teleostei</taxon>
        <taxon>Neoteleostei</taxon>
        <taxon>Acanthomorphata</taxon>
        <taxon>Ovalentaria</taxon>
        <taxon>Cichlomorphae</taxon>
        <taxon>Cichliformes</taxon>
        <taxon>Cichlidae</taxon>
        <taxon>African cichlids</taxon>
        <taxon>Pseudocrenilabrinae</taxon>
        <taxon>Oreochromini</taxon>
        <taxon>Oreochromis</taxon>
    </lineage>
</organism>
<evidence type="ECO:0000313" key="24">
    <source>
        <dbReference type="Proteomes" id="UP000005207"/>
    </source>
</evidence>
<dbReference type="FunFam" id="1.20.120.350:FF:000010">
    <property type="entry name" value="Voltage-dependent L-type calcium channel subunit alpha"/>
    <property type="match status" value="1"/>
</dbReference>
<reference evidence="24" key="1">
    <citation type="submission" date="2012-01" db="EMBL/GenBank/DDBJ databases">
        <title>The Genome Sequence of Oreochromis niloticus (Nile Tilapia).</title>
        <authorList>
            <consortium name="Broad Institute Genome Assembly Team"/>
            <consortium name="Broad Institute Sequencing Platform"/>
            <person name="Di Palma F."/>
            <person name="Johnson J."/>
            <person name="Lander E.S."/>
            <person name="Lindblad-Toh K."/>
        </authorList>
    </citation>
    <scope>NUCLEOTIDE SEQUENCE [LARGE SCALE GENOMIC DNA]</scope>
</reference>
<accession>A0A669BV13</accession>
<evidence type="ECO:0000259" key="22">
    <source>
        <dbReference type="SMART" id="SM01062"/>
    </source>
</evidence>
<dbReference type="Gene3D" id="6.10.250.2180">
    <property type="match status" value="1"/>
</dbReference>
<evidence type="ECO:0000256" key="12">
    <source>
        <dbReference type="ARBA" id="ARBA00023136"/>
    </source>
</evidence>
<keyword evidence="5 21" id="KW-0812">Transmembrane</keyword>
<feature type="transmembrane region" description="Helical" evidence="21">
    <location>
        <begin position="240"/>
        <end position="263"/>
    </location>
</feature>
<dbReference type="FunFam" id="1.10.287.70:FF:000009">
    <property type="entry name" value="Voltage-dependent L-type calcium channel subunit alpha"/>
    <property type="match status" value="1"/>
</dbReference>
<feature type="compositionally biased region" description="Basic residues" evidence="20">
    <location>
        <begin position="49"/>
        <end position="58"/>
    </location>
</feature>
<keyword evidence="8 17" id="KW-0106">Calcium</keyword>
<dbReference type="GO" id="GO:0046872">
    <property type="term" value="F:metal ion binding"/>
    <property type="evidence" value="ECO:0007669"/>
    <property type="project" value="UniProtKB-KW"/>
</dbReference>
<evidence type="ECO:0000256" key="6">
    <source>
        <dbReference type="ARBA" id="ARBA00022723"/>
    </source>
</evidence>
<feature type="transmembrane region" description="Helical" evidence="21">
    <location>
        <begin position="831"/>
        <end position="853"/>
    </location>
</feature>
<dbReference type="PANTHER" id="PTHR45628:SF2">
    <property type="entry name" value="VOLTAGE-DEPENDENT L-TYPE CALCIUM CHANNEL SUBUNIT ALPHA-1F"/>
    <property type="match status" value="1"/>
</dbReference>
<evidence type="ECO:0000256" key="4">
    <source>
        <dbReference type="ARBA" id="ARBA00022673"/>
    </source>
</evidence>
<evidence type="ECO:0000256" key="8">
    <source>
        <dbReference type="ARBA" id="ARBA00022837"/>
    </source>
</evidence>
<keyword evidence="2" id="KW-0813">Transport</keyword>
<keyword evidence="7" id="KW-0677">Repeat</keyword>
<keyword evidence="10 21" id="KW-1133">Transmembrane helix</keyword>
<reference evidence="23" key="2">
    <citation type="submission" date="2025-08" db="UniProtKB">
        <authorList>
            <consortium name="Ensembl"/>
        </authorList>
    </citation>
    <scope>IDENTIFICATION</scope>
</reference>
<reference evidence="23" key="3">
    <citation type="submission" date="2025-09" db="UniProtKB">
        <authorList>
            <consortium name="Ensembl"/>
        </authorList>
    </citation>
    <scope>IDENTIFICATION</scope>
</reference>
<dbReference type="FunFam" id="1.20.120.350:FF:000006">
    <property type="entry name" value="Voltage-dependent L-type calcium channel subunit alpha"/>
    <property type="match status" value="1"/>
</dbReference>
<evidence type="ECO:0000313" key="23">
    <source>
        <dbReference type="Ensembl" id="ENSONIP00000038430.1"/>
    </source>
</evidence>
<keyword evidence="13" id="KW-1015">Disulfide bond</keyword>
<feature type="transmembrane region" description="Helical" evidence="21">
    <location>
        <begin position="1272"/>
        <end position="1290"/>
    </location>
</feature>
<keyword evidence="15" id="KW-0407">Ion channel</keyword>
<feature type="transmembrane region" description="Helical" evidence="21">
    <location>
        <begin position="1160"/>
        <end position="1181"/>
    </location>
</feature>
<feature type="compositionally biased region" description="Basic and acidic residues" evidence="20">
    <location>
        <begin position="1"/>
        <end position="10"/>
    </location>
</feature>
<dbReference type="GO" id="GO:0098703">
    <property type="term" value="P:calcium ion import across plasma membrane"/>
    <property type="evidence" value="ECO:0007669"/>
    <property type="project" value="TreeGrafter"/>
</dbReference>
<dbReference type="Gene3D" id="1.20.120.350">
    <property type="entry name" value="Voltage-gated potassium channels. Chain C"/>
    <property type="match status" value="4"/>
</dbReference>
<dbReference type="InterPro" id="IPR005821">
    <property type="entry name" value="Ion_trans_dom"/>
</dbReference>
<evidence type="ECO:0000256" key="1">
    <source>
        <dbReference type="ARBA" id="ARBA00004141"/>
    </source>
</evidence>
<keyword evidence="11" id="KW-0406">Ion transport</keyword>
<dbReference type="GO" id="GO:0005891">
    <property type="term" value="C:voltage-gated calcium channel complex"/>
    <property type="evidence" value="ECO:0007669"/>
    <property type="project" value="InterPro"/>
</dbReference>
<evidence type="ECO:0000256" key="16">
    <source>
        <dbReference type="ARBA" id="ARBA00036634"/>
    </source>
</evidence>
<feature type="transmembrane region" description="Helical" evidence="21">
    <location>
        <begin position="920"/>
        <end position="939"/>
    </location>
</feature>
<dbReference type="InParanoid" id="A0A669BV13"/>
<name>A0A669BV13_ORENI</name>
<evidence type="ECO:0000256" key="13">
    <source>
        <dbReference type="ARBA" id="ARBA00023157"/>
    </source>
</evidence>
<feature type="transmembrane region" description="Helical" evidence="21">
    <location>
        <begin position="92"/>
        <end position="111"/>
    </location>
</feature>
<comment type="catalytic activity">
    <reaction evidence="16">
        <text>Ca(2+)(in) = Ca(2+)(out)</text>
        <dbReference type="Rhea" id="RHEA:29671"/>
        <dbReference type="ChEBI" id="CHEBI:29108"/>
    </reaction>
</comment>
<dbReference type="PANTHER" id="PTHR45628">
    <property type="entry name" value="VOLTAGE-DEPENDENT CALCIUM CHANNEL TYPE A SUBUNIT ALPHA-1"/>
    <property type="match status" value="1"/>
</dbReference>
<dbReference type="FunFam" id="1.10.238.10:FF:000418">
    <property type="entry name" value="Voltage-dependent L-type calcium channel subunit alpha"/>
    <property type="match status" value="1"/>
</dbReference>
<dbReference type="InterPro" id="IPR005446">
    <property type="entry name" value="VDCC_L_a1su"/>
</dbReference>
<dbReference type="InterPro" id="IPR050599">
    <property type="entry name" value="VDCC_alpha-1_subunit"/>
</dbReference>
<dbReference type="Gene3D" id="1.10.287.70">
    <property type="match status" value="4"/>
</dbReference>
<feature type="transmembrane region" description="Helical" evidence="21">
    <location>
        <begin position="1134"/>
        <end position="1154"/>
    </location>
</feature>
<dbReference type="OMA" id="DEMACIH"/>
<comment type="similarity">
    <text evidence="19">Belongs to the calcium channel alpha-1 subunit (TC 1.A.1.11) family.</text>
</comment>
<proteinExistence type="inferred from homology"/>
<gene>
    <name evidence="23" type="primary">CACNA1F</name>
    <name evidence="23" type="synonym">cacna1fb</name>
</gene>
<dbReference type="PRINTS" id="PR01630">
    <property type="entry name" value="LVDCCALPHA1"/>
</dbReference>
<keyword evidence="14 18" id="KW-0325">Glycoprotein</keyword>
<dbReference type="GO" id="GO:0008331">
    <property type="term" value="F:high voltage-gated calcium channel activity"/>
    <property type="evidence" value="ECO:0007669"/>
    <property type="project" value="TreeGrafter"/>
</dbReference>
<sequence length="1859" mass="209838">VDGRGDREEGGGEESNAEWDQELDGEDEGGVRMTRTDTLHSTTSSTGTQRKRGQHAKKQGTNQVQRAPRALYCLKLNNPIRRAALHIVEWKPFDIFILLAIFANCVALGVSKPFPEDDSNSTNHDLEQVEYVFLIIFTVETFLKILAYGLVMHPSSYIRNGWNLLDFVIVIVGLFSVVLETMTHKSSGEQATTHHMPGKPGGLDVKALRAFRVLRPLRLVSGVPSLQIVLNSIMKAMVPLLHIALLVLFVIIIYAIIGLELFIGRMHRTCYYIGTDNYVEDDPVPCAFAGHGRQCIINGSECRGRWDGPNGGITNFDNFFFAMLTVFQCITMEGWTDVLYWMNDAIGFELPWVYFVSLVIFGSFFVLNLVLGVLSGSFSKEREKAKARGDFQKLREKQQMEEDLCGYMDWITQAEDMDELDEDGNPPSLPASETASENTENIDEEHTNCCQACCRTLRRWNRVCRRNCRTAVKSVTFYWLVLLLVFLNTSLSASEHYNQPDWLTQVQDIANKVLLSLFTVEMLLKMYSLGLAHYFVAFFNRFDCFVVCGGIVETILVELEIMPPLGISVLRCVRLLRIFKVTRHWTALSNLVASLLNSMKSIASLLLLLFLFLIIFALLGMQLFGGKFNFDETQTKRSTFDAFPQALLTCFQILTGEDWNMVMYDGIMAYGGPVFPGMIVCIYFVILFICGNYILLNVFLAIAVDNLAGGDSDDKKKEEEEIKLSITEMMGVLKAKTITLRSFTFLSPSRFSDGGVQLKMADLAPPKEKVLPIPEGSAFFCLSKTNPIRVACHTLIHHHIFTNLILVFIILSSCSLAAEDPIRAHSFRNNILGYADYAFTSIFTVEILLKMTVHGAFLHQGSFCRNWFNLLDLLVVSVSLVSFFLHSSAISVVKILRVLRVLRPLRAINRAKGLKATTRHCAVLFLRYSLTLCLFVFVTQTIGNIMIVTTLLQFMFACIGVQLFKGKFYRCTDEAKHTPEQCKGTFVVYKDGDVSHPMVRERIWMNSDFNFDNVLMGMMALFTVSTFEGWPALLYKAIDANGENSGPIYNYRVEISIFFIVYIIIIAFFMMNIFVGFVIITFREQGEQEYKNCELDKNQRQCVEYALKAQPLKLYIPKNPVQYKFWSIINSTGFEYVMFVLILLNTVTLAIQHYEQSKTFSYIMDILNMVFTGLFTLEMLLKLAALRIRHYFVDAWNSFDALIVVGSVVDIVVTEFSVSTCDVSVFRTSGEDSSRVSITFFRLFRVMRLVKLLSKGEGIRTLLWTFIKSLQALPYVALLIAMIFFIYAVIGMQTFGKIAMQDYTQINRNNNFQTFPQAVLLLFRCATGEAWQEIMLASLPGKRCDPESDYEPGEEFSCGSNFAIVYFISFFMLCAFLIINLFVAVIMDNFDYLTRDWSILGPHHLDEFKRIWSEYDPEAKGRIKHLDVVALLRRIQPPLGFGKLCPHRVACKRLVAMNMPLNADGMVTFNATLFALVRTALKIKTEGNPEQENEELRVIIKKIWKRMKPKLLDEVIPPHEGTLEVTVGKFYATFLIQDYFRKFRRRKEKGDLTGENDSPNPSAVQVCLGRLIHFLCVFADIILMSLLCTETITMATPPIPTVAMVTATARGGGQPEDAYFLPHPQVRQCPRILSAAYLHHHTSYEFFCSSGRKPSFNIQCLRRQGSSDDLPIPGTYHPTSPPRHTRTQVKHTASTHTHTNLSSSVKSNTLLSSANVQQLRVSSLLRSLHGGLLGILGEPVPSPRAYTTLRVPSHLGAPFTEKRGSADSLVEAVLISEGLGLYARDPKFVAFAKREIADACHMTVDEMESAASDLLGSGSHSFLSNAASDHAALYSDEEPIRTGHDEDELADEMTCVTSF</sequence>
<evidence type="ECO:0000256" key="2">
    <source>
        <dbReference type="ARBA" id="ARBA00022448"/>
    </source>
</evidence>
<feature type="transmembrane region" description="Helical" evidence="21">
    <location>
        <begin position="602"/>
        <end position="623"/>
    </location>
</feature>
<dbReference type="Pfam" id="PF16885">
    <property type="entry name" value="CAC1F_C"/>
    <property type="match status" value="1"/>
</dbReference>
<feature type="binding site" evidence="17">
    <location>
        <position position="657"/>
    </location>
    <ligand>
        <name>Ca(2+)</name>
        <dbReference type="ChEBI" id="CHEBI:29108"/>
    </ligand>
</feature>
<evidence type="ECO:0000256" key="19">
    <source>
        <dbReference type="RuleBase" id="RU003808"/>
    </source>
</evidence>
<feature type="domain" description="Voltage-dependent calcium channel alpha-1 subunit IQ" evidence="22">
    <location>
        <begin position="1522"/>
        <end position="1556"/>
    </location>
</feature>
<dbReference type="FunFam" id="1.20.120.350:FF:000001">
    <property type="entry name" value="Voltage-dependent L-type calcium channel subunit alpha"/>
    <property type="match status" value="1"/>
</dbReference>
<feature type="transmembrane region" description="Helical" evidence="21">
    <location>
        <begin position="475"/>
        <end position="493"/>
    </location>
</feature>
<keyword evidence="4 19" id="KW-0107">Calcium channel</keyword>
<feature type="transmembrane region" description="Helical" evidence="21">
    <location>
        <begin position="1363"/>
        <end position="1387"/>
    </location>
</feature>
<feature type="transmembrane region" description="Helical" evidence="21">
    <location>
        <begin position="131"/>
        <end position="150"/>
    </location>
</feature>
<feature type="transmembrane region" description="Helical" evidence="21">
    <location>
        <begin position="162"/>
        <end position="179"/>
    </location>
</feature>
<evidence type="ECO:0000256" key="11">
    <source>
        <dbReference type="ARBA" id="ARBA00023065"/>
    </source>
</evidence>
<dbReference type="PRINTS" id="PR00167">
    <property type="entry name" value="CACHANNEL"/>
</dbReference>
<dbReference type="Pfam" id="PF00520">
    <property type="entry name" value="Ion_trans"/>
    <property type="match status" value="4"/>
</dbReference>
<feature type="transmembrane region" description="Helical" evidence="21">
    <location>
        <begin position="319"/>
        <end position="340"/>
    </location>
</feature>
<dbReference type="GeneTree" id="ENSGT00940000159855"/>
<dbReference type="Gene3D" id="6.10.250.2500">
    <property type="match status" value="1"/>
</dbReference>
<feature type="region of interest" description="Disordered" evidence="20">
    <location>
        <begin position="1667"/>
        <end position="1703"/>
    </location>
</feature>
<feature type="binding site" evidence="17">
    <location>
        <position position="333"/>
    </location>
    <ligand>
        <name>Ca(2+)</name>
        <dbReference type="ChEBI" id="CHEBI:29108"/>
    </ligand>
</feature>
<dbReference type="SUPFAM" id="SSF81324">
    <property type="entry name" value="Voltage-gated potassium channels"/>
    <property type="match status" value="4"/>
</dbReference>
<evidence type="ECO:0000256" key="21">
    <source>
        <dbReference type="SAM" id="Phobius"/>
    </source>
</evidence>
<evidence type="ECO:0000256" key="18">
    <source>
        <dbReference type="PIRSR" id="PIRSR602077-3"/>
    </source>
</evidence>
<feature type="glycosylation site" description="N-linked (GlcNAc...) asparagine" evidence="18">
    <location>
        <position position="298"/>
    </location>
</feature>
<evidence type="ECO:0000256" key="15">
    <source>
        <dbReference type="ARBA" id="ARBA00023303"/>
    </source>
</evidence>
<evidence type="ECO:0000256" key="5">
    <source>
        <dbReference type="ARBA" id="ARBA00022692"/>
    </source>
</evidence>
<feature type="binding site" evidence="17">
    <location>
        <position position="1028"/>
    </location>
    <ligand>
        <name>Ca(2+)</name>
        <dbReference type="ChEBI" id="CHEBI:29108"/>
    </ligand>
</feature>
<dbReference type="SMART" id="SM01062">
    <property type="entry name" value="Ca_chan_IQ"/>
    <property type="match status" value="1"/>
</dbReference>
<keyword evidence="12 21" id="KW-0472">Membrane</keyword>
<dbReference type="InterPro" id="IPR031688">
    <property type="entry name" value="CAC1F_C"/>
</dbReference>
<comment type="subcellular location">
    <subcellularLocation>
        <location evidence="1 19">Membrane</location>
        <topology evidence="1 19">Multi-pass membrane protein</topology>
    </subcellularLocation>
</comment>
<dbReference type="Ensembl" id="ENSONIT00000068760.1">
    <property type="protein sequence ID" value="ENSONIP00000038430.1"/>
    <property type="gene ID" value="ENSONIG00000000861.2"/>
</dbReference>
<dbReference type="InterPro" id="IPR031649">
    <property type="entry name" value="GPHH_dom"/>
</dbReference>
<keyword evidence="9 19" id="KW-0851">Voltage-gated channel</keyword>
<feature type="transmembrane region" description="Helical" evidence="21">
    <location>
        <begin position="873"/>
        <end position="899"/>
    </location>
</feature>
<dbReference type="Pfam" id="PF16905">
    <property type="entry name" value="GPHH"/>
    <property type="match status" value="1"/>
</dbReference>
<dbReference type="FunFam" id="1.10.287.70:FF:000227">
    <property type="entry name" value="Voltage-dependent L-type calcium channel subunit alpha"/>
    <property type="match status" value="1"/>
</dbReference>
<dbReference type="InterPro" id="IPR014873">
    <property type="entry name" value="VDCC_a1su_IQ"/>
</dbReference>
<feature type="transmembrane region" description="Helical" evidence="21">
    <location>
        <begin position="513"/>
        <end position="536"/>
    </location>
</feature>
<dbReference type="InterPro" id="IPR002077">
    <property type="entry name" value="VDCCAlpha1"/>
</dbReference>
<evidence type="ECO:0000256" key="20">
    <source>
        <dbReference type="SAM" id="MobiDB-lite"/>
    </source>
</evidence>
<evidence type="ECO:0000256" key="14">
    <source>
        <dbReference type="ARBA" id="ARBA00023180"/>
    </source>
</evidence>
<feature type="region of interest" description="Disordered" evidence="20">
    <location>
        <begin position="419"/>
        <end position="440"/>
    </location>
</feature>
<dbReference type="Proteomes" id="UP000005207">
    <property type="component" value="Linkage group LG20"/>
</dbReference>
<feature type="compositionally biased region" description="Acidic residues" evidence="20">
    <location>
        <begin position="11"/>
        <end position="28"/>
    </location>
</feature>
<evidence type="ECO:0000256" key="9">
    <source>
        <dbReference type="ARBA" id="ARBA00022882"/>
    </source>
</evidence>
<evidence type="ECO:0000256" key="10">
    <source>
        <dbReference type="ARBA" id="ARBA00022989"/>
    </source>
</evidence>
<evidence type="ECO:0000256" key="17">
    <source>
        <dbReference type="PIRSR" id="PIRSR602077-1"/>
    </source>
</evidence>
<protein>
    <recommendedName>
        <fullName evidence="19">Voltage-dependent L-type calcium channel subunit alpha</fullName>
    </recommendedName>
</protein>